<keyword evidence="1" id="KW-1133">Transmembrane helix</keyword>
<evidence type="ECO:0000256" key="1">
    <source>
        <dbReference type="SAM" id="Phobius"/>
    </source>
</evidence>
<reference evidence="3" key="1">
    <citation type="submission" date="2017-09" db="EMBL/GenBank/DDBJ databases">
        <title>Depth-based differentiation of microbial function through sediment-hosted aquifers and enrichment of novel symbionts in the deep terrestrial subsurface.</title>
        <authorList>
            <person name="Probst A.J."/>
            <person name="Ladd B."/>
            <person name="Jarett J.K."/>
            <person name="Geller-Mcgrath D.E."/>
            <person name="Sieber C.M.K."/>
            <person name="Emerson J.B."/>
            <person name="Anantharaman K."/>
            <person name="Thomas B.C."/>
            <person name="Malmstrom R."/>
            <person name="Stieglmeier M."/>
            <person name="Klingl A."/>
            <person name="Woyke T."/>
            <person name="Ryan C.M."/>
            <person name="Banfield J.F."/>
        </authorList>
    </citation>
    <scope>NUCLEOTIDE SEQUENCE [LARGE SCALE GENOMIC DNA]</scope>
</reference>
<dbReference type="EMBL" id="PFEM01000037">
    <property type="protein sequence ID" value="PJE69877.1"/>
    <property type="molecule type" value="Genomic_DNA"/>
</dbReference>
<name>A0A2M8L6P1_9BACT</name>
<dbReference type="Proteomes" id="UP000231579">
    <property type="component" value="Unassembled WGS sequence"/>
</dbReference>
<evidence type="ECO:0000313" key="2">
    <source>
        <dbReference type="EMBL" id="PJE69877.1"/>
    </source>
</evidence>
<protein>
    <submittedName>
        <fullName evidence="2">Uncharacterized protein</fullName>
    </submittedName>
</protein>
<sequence>MTIILAAFLAVAPDVIEGFYFYLGAKSRLLEKLVKFQHDHQTNAPIIPGLLTQAAVLIICLYLILSK</sequence>
<comment type="caution">
    <text evidence="2">The sequence shown here is derived from an EMBL/GenBank/DDBJ whole genome shotgun (WGS) entry which is preliminary data.</text>
</comment>
<accession>A0A2M8L6P1</accession>
<gene>
    <name evidence="2" type="ORF">COU97_02750</name>
</gene>
<feature type="transmembrane region" description="Helical" evidence="1">
    <location>
        <begin position="42"/>
        <end position="65"/>
    </location>
</feature>
<dbReference type="AlphaFoldDB" id="A0A2M8L6P1"/>
<evidence type="ECO:0000313" key="3">
    <source>
        <dbReference type="Proteomes" id="UP000231579"/>
    </source>
</evidence>
<organism evidence="2 3">
    <name type="scientific">Candidatus Shapirobacteria bacterium CG10_big_fil_rev_8_21_14_0_10_48_15</name>
    <dbReference type="NCBI Taxonomy" id="1974484"/>
    <lineage>
        <taxon>Bacteria</taxon>
        <taxon>Candidatus Shapironibacteriota</taxon>
    </lineage>
</organism>
<keyword evidence="1" id="KW-0472">Membrane</keyword>
<keyword evidence="1" id="KW-0812">Transmembrane</keyword>
<proteinExistence type="predicted"/>